<feature type="transmembrane region" description="Helical" evidence="1">
    <location>
        <begin position="76"/>
        <end position="95"/>
    </location>
</feature>
<dbReference type="AlphaFoldDB" id="X1CHG5"/>
<name>X1CHG5_9ZZZZ</name>
<keyword evidence="1" id="KW-1133">Transmembrane helix</keyword>
<accession>X1CHG5</accession>
<sequence length="104" mass="11370">ECLLRQPDATSYSLIGWVAIYSIYMAFRIDSKEILYFTVIWVISFAANAPIGPVIFPGLPAIQGWLKMVPNSAATRGFYIATALSAIVIGIRTLIGRTRSGMEG</sequence>
<feature type="transmembrane region" description="Helical" evidence="1">
    <location>
        <begin position="12"/>
        <end position="27"/>
    </location>
</feature>
<organism evidence="2">
    <name type="scientific">marine sediment metagenome</name>
    <dbReference type="NCBI Taxonomy" id="412755"/>
    <lineage>
        <taxon>unclassified sequences</taxon>
        <taxon>metagenomes</taxon>
        <taxon>ecological metagenomes</taxon>
    </lineage>
</organism>
<proteinExistence type="predicted"/>
<comment type="caution">
    <text evidence="2">The sequence shown here is derived from an EMBL/GenBank/DDBJ whole genome shotgun (WGS) entry which is preliminary data.</text>
</comment>
<keyword evidence="1" id="KW-0472">Membrane</keyword>
<gene>
    <name evidence="2" type="ORF">S01H4_48978</name>
</gene>
<evidence type="ECO:0000313" key="2">
    <source>
        <dbReference type="EMBL" id="GAG95713.1"/>
    </source>
</evidence>
<keyword evidence="1" id="KW-0812">Transmembrane</keyword>
<dbReference type="EMBL" id="BART01027655">
    <property type="protein sequence ID" value="GAG95713.1"/>
    <property type="molecule type" value="Genomic_DNA"/>
</dbReference>
<protein>
    <submittedName>
        <fullName evidence="2">Uncharacterized protein</fullName>
    </submittedName>
</protein>
<feature type="non-terminal residue" evidence="2">
    <location>
        <position position="1"/>
    </location>
</feature>
<feature type="transmembrane region" description="Helical" evidence="1">
    <location>
        <begin position="34"/>
        <end position="56"/>
    </location>
</feature>
<reference evidence="2" key="1">
    <citation type="journal article" date="2014" name="Front. Microbiol.">
        <title>High frequency of phylogenetically diverse reductive dehalogenase-homologous genes in deep subseafloor sedimentary metagenomes.</title>
        <authorList>
            <person name="Kawai M."/>
            <person name="Futagami T."/>
            <person name="Toyoda A."/>
            <person name="Takaki Y."/>
            <person name="Nishi S."/>
            <person name="Hori S."/>
            <person name="Arai W."/>
            <person name="Tsubouchi T."/>
            <person name="Morono Y."/>
            <person name="Uchiyama I."/>
            <person name="Ito T."/>
            <person name="Fujiyama A."/>
            <person name="Inagaki F."/>
            <person name="Takami H."/>
        </authorList>
    </citation>
    <scope>NUCLEOTIDE SEQUENCE</scope>
    <source>
        <strain evidence="2">Expedition CK06-06</strain>
    </source>
</reference>
<evidence type="ECO:0000256" key="1">
    <source>
        <dbReference type="SAM" id="Phobius"/>
    </source>
</evidence>